<name>A0A099W7V7_9LIST</name>
<dbReference type="EMBL" id="JNFA01000024">
    <property type="protein sequence ID" value="KGL40483.1"/>
    <property type="molecule type" value="Genomic_DNA"/>
</dbReference>
<protein>
    <recommendedName>
        <fullName evidence="2">HTH cro/C1-type domain-containing protein</fullName>
    </recommendedName>
</protein>
<organism evidence="3 4">
    <name type="scientific">Listeria booriae</name>
    <dbReference type="NCBI Taxonomy" id="1552123"/>
    <lineage>
        <taxon>Bacteria</taxon>
        <taxon>Bacillati</taxon>
        <taxon>Bacillota</taxon>
        <taxon>Bacilli</taxon>
        <taxon>Bacillales</taxon>
        <taxon>Listeriaceae</taxon>
        <taxon>Listeria</taxon>
    </lineage>
</organism>
<keyword evidence="1" id="KW-0238">DNA-binding</keyword>
<dbReference type="OrthoDB" id="9812495at2"/>
<gene>
    <name evidence="3" type="ORF">EP57_11370</name>
</gene>
<evidence type="ECO:0000313" key="4">
    <source>
        <dbReference type="Proteomes" id="UP000029844"/>
    </source>
</evidence>
<sequence length="237" mass="28322">MALHLKLKEERKRNNWTQDTLAEKVGVSREMIGRWERLEAIPTVSSCIRICKVLNITVDFLIRDDIDSKNNQVKYTTLGKSILDLVDERYPIDFFRKYSIVSKEEVFSIPRKQGLDFLNTVGDEIEKADTEEYDKNLRNYMRQFIFSWYKFNKARFLLAKEQKAIGLEINAVLFSQEEIKRELEGVYSEQPIMMLRDLMVKRLENYICDEYNIQRDNLSKDYEFDNEWSKSTYNLMD</sequence>
<dbReference type="Gene3D" id="1.10.260.40">
    <property type="entry name" value="lambda repressor-like DNA-binding domains"/>
    <property type="match status" value="1"/>
</dbReference>
<dbReference type="SMART" id="SM00530">
    <property type="entry name" value="HTH_XRE"/>
    <property type="match status" value="1"/>
</dbReference>
<feature type="domain" description="HTH cro/C1-type" evidence="2">
    <location>
        <begin position="7"/>
        <end position="61"/>
    </location>
</feature>
<proteinExistence type="predicted"/>
<reference evidence="3 4" key="1">
    <citation type="submission" date="2014-05" db="EMBL/GenBank/DDBJ databases">
        <title>Novel Listeriaceae from food processing environments.</title>
        <authorList>
            <person name="den Bakker H.C."/>
        </authorList>
    </citation>
    <scope>NUCLEOTIDE SEQUENCE [LARGE SCALE GENOMIC DNA]</scope>
    <source>
        <strain evidence="3 4">FSL A5-0281</strain>
    </source>
</reference>
<evidence type="ECO:0000259" key="2">
    <source>
        <dbReference type="PROSITE" id="PS50943"/>
    </source>
</evidence>
<evidence type="ECO:0000256" key="1">
    <source>
        <dbReference type="ARBA" id="ARBA00023125"/>
    </source>
</evidence>
<dbReference type="GO" id="GO:0003677">
    <property type="term" value="F:DNA binding"/>
    <property type="evidence" value="ECO:0007669"/>
    <property type="project" value="UniProtKB-KW"/>
</dbReference>
<evidence type="ECO:0000313" key="3">
    <source>
        <dbReference type="EMBL" id="KGL40483.1"/>
    </source>
</evidence>
<dbReference type="PROSITE" id="PS50943">
    <property type="entry name" value="HTH_CROC1"/>
    <property type="match status" value="1"/>
</dbReference>
<dbReference type="AlphaFoldDB" id="A0A099W7V7"/>
<dbReference type="SUPFAM" id="SSF47413">
    <property type="entry name" value="lambda repressor-like DNA-binding domains"/>
    <property type="match status" value="1"/>
</dbReference>
<dbReference type="RefSeq" id="WP_036086723.1">
    <property type="nucleotide sequence ID" value="NZ_CBCSHQ010000002.1"/>
</dbReference>
<keyword evidence="4" id="KW-1185">Reference proteome</keyword>
<dbReference type="GeneID" id="58717962"/>
<dbReference type="PANTHER" id="PTHR46558">
    <property type="entry name" value="TRACRIPTIONAL REGULATORY PROTEIN-RELATED-RELATED"/>
    <property type="match status" value="1"/>
</dbReference>
<comment type="caution">
    <text evidence="3">The sequence shown here is derived from an EMBL/GenBank/DDBJ whole genome shotgun (WGS) entry which is preliminary data.</text>
</comment>
<dbReference type="STRING" id="1552123.EP57_11370"/>
<dbReference type="PANTHER" id="PTHR46558:SF4">
    <property type="entry name" value="DNA-BIDING PHAGE PROTEIN"/>
    <property type="match status" value="1"/>
</dbReference>
<dbReference type="InterPro" id="IPR001387">
    <property type="entry name" value="Cro/C1-type_HTH"/>
</dbReference>
<dbReference type="Pfam" id="PF01381">
    <property type="entry name" value="HTH_3"/>
    <property type="match status" value="1"/>
</dbReference>
<dbReference type="eggNOG" id="COG1476">
    <property type="taxonomic scope" value="Bacteria"/>
</dbReference>
<dbReference type="CDD" id="cd00093">
    <property type="entry name" value="HTH_XRE"/>
    <property type="match status" value="1"/>
</dbReference>
<dbReference type="Proteomes" id="UP000029844">
    <property type="component" value="Unassembled WGS sequence"/>
</dbReference>
<dbReference type="InterPro" id="IPR010982">
    <property type="entry name" value="Lambda_DNA-bd_dom_sf"/>
</dbReference>
<accession>A0A099W7V7</accession>